<comment type="similarity">
    <text evidence="7">Belongs to the binding-protein-dependent transport system permease family.</text>
</comment>
<dbReference type="InterPro" id="IPR000515">
    <property type="entry name" value="MetI-like"/>
</dbReference>
<feature type="transmembrane region" description="Helical" evidence="7">
    <location>
        <begin position="21"/>
        <end position="39"/>
    </location>
</feature>
<feature type="transmembrane region" description="Helical" evidence="7">
    <location>
        <begin position="199"/>
        <end position="220"/>
    </location>
</feature>
<keyword evidence="2 7" id="KW-0813">Transport</keyword>
<evidence type="ECO:0000256" key="5">
    <source>
        <dbReference type="ARBA" id="ARBA00022989"/>
    </source>
</evidence>
<protein>
    <submittedName>
        <fullName evidence="9">ABC transporter permease</fullName>
    </submittedName>
</protein>
<dbReference type="Proteomes" id="UP000281647">
    <property type="component" value="Unassembled WGS sequence"/>
</dbReference>
<dbReference type="InterPro" id="IPR025966">
    <property type="entry name" value="OppC_N"/>
</dbReference>
<dbReference type="EMBL" id="RKST01000038">
    <property type="protein sequence ID" value="RUM95534.1"/>
    <property type="molecule type" value="Genomic_DNA"/>
</dbReference>
<proteinExistence type="inferred from homology"/>
<dbReference type="PANTHER" id="PTHR43386:SF25">
    <property type="entry name" value="PEPTIDE ABC TRANSPORTER PERMEASE PROTEIN"/>
    <property type="match status" value="1"/>
</dbReference>
<dbReference type="GO" id="GO:0005886">
    <property type="term" value="C:plasma membrane"/>
    <property type="evidence" value="ECO:0007669"/>
    <property type="project" value="UniProtKB-SubCell"/>
</dbReference>
<keyword evidence="6 7" id="KW-0472">Membrane</keyword>
<evidence type="ECO:0000313" key="10">
    <source>
        <dbReference type="Proteomes" id="UP000281647"/>
    </source>
</evidence>
<accession>A0A432UZZ6</accession>
<evidence type="ECO:0000256" key="3">
    <source>
        <dbReference type="ARBA" id="ARBA00022475"/>
    </source>
</evidence>
<feature type="transmembrane region" description="Helical" evidence="7">
    <location>
        <begin position="121"/>
        <end position="146"/>
    </location>
</feature>
<dbReference type="PANTHER" id="PTHR43386">
    <property type="entry name" value="OLIGOPEPTIDE TRANSPORT SYSTEM PERMEASE PROTEIN APPC"/>
    <property type="match status" value="1"/>
</dbReference>
<comment type="caution">
    <text evidence="9">The sequence shown here is derived from an EMBL/GenBank/DDBJ whole genome shotgun (WGS) entry which is preliminary data.</text>
</comment>
<evidence type="ECO:0000256" key="6">
    <source>
        <dbReference type="ARBA" id="ARBA00023136"/>
    </source>
</evidence>
<evidence type="ECO:0000256" key="4">
    <source>
        <dbReference type="ARBA" id="ARBA00022692"/>
    </source>
</evidence>
<evidence type="ECO:0000313" key="9">
    <source>
        <dbReference type="EMBL" id="RUM95534.1"/>
    </source>
</evidence>
<dbReference type="AlphaFoldDB" id="A0A432UZZ6"/>
<keyword evidence="3" id="KW-1003">Cell membrane</keyword>
<feature type="domain" description="ABC transmembrane type-1" evidence="8">
    <location>
        <begin position="78"/>
        <end position="267"/>
    </location>
</feature>
<organism evidence="9 10">
    <name type="scientific">Borborobacter arsenicus</name>
    <dbReference type="NCBI Taxonomy" id="1851146"/>
    <lineage>
        <taxon>Bacteria</taxon>
        <taxon>Pseudomonadati</taxon>
        <taxon>Pseudomonadota</taxon>
        <taxon>Alphaproteobacteria</taxon>
        <taxon>Hyphomicrobiales</taxon>
        <taxon>Phyllobacteriaceae</taxon>
        <taxon>Borborobacter</taxon>
    </lineage>
</organism>
<dbReference type="PROSITE" id="PS50928">
    <property type="entry name" value="ABC_TM1"/>
    <property type="match status" value="1"/>
</dbReference>
<feature type="transmembrane region" description="Helical" evidence="7">
    <location>
        <begin position="82"/>
        <end position="109"/>
    </location>
</feature>
<dbReference type="InterPro" id="IPR050366">
    <property type="entry name" value="BP-dependent_transpt_permease"/>
</dbReference>
<dbReference type="Pfam" id="PF12911">
    <property type="entry name" value="OppC_N"/>
    <property type="match status" value="1"/>
</dbReference>
<dbReference type="Gene3D" id="1.10.3720.10">
    <property type="entry name" value="MetI-like"/>
    <property type="match status" value="1"/>
</dbReference>
<name>A0A432UZZ6_9HYPH</name>
<feature type="transmembrane region" description="Helical" evidence="7">
    <location>
        <begin position="241"/>
        <end position="266"/>
    </location>
</feature>
<dbReference type="Pfam" id="PF00528">
    <property type="entry name" value="BPD_transp_1"/>
    <property type="match status" value="1"/>
</dbReference>
<keyword evidence="4 7" id="KW-0812">Transmembrane</keyword>
<dbReference type="CDD" id="cd06261">
    <property type="entry name" value="TM_PBP2"/>
    <property type="match status" value="1"/>
</dbReference>
<gene>
    <name evidence="9" type="ORF">EET67_22785</name>
</gene>
<dbReference type="GO" id="GO:0055085">
    <property type="term" value="P:transmembrane transport"/>
    <property type="evidence" value="ECO:0007669"/>
    <property type="project" value="InterPro"/>
</dbReference>
<dbReference type="SUPFAM" id="SSF161098">
    <property type="entry name" value="MetI-like"/>
    <property type="match status" value="1"/>
</dbReference>
<dbReference type="InterPro" id="IPR035906">
    <property type="entry name" value="MetI-like_sf"/>
</dbReference>
<sequence>MIAENSPAIERFKANKASAISLVYLLVLTTMALLAPSITSGDPNQLDLGQVLEGFSGEHIFGTDHLGRDIATRILYGTRLSLLSGVGAVCFGLAIALPIGLFSGFVGGVTDTIVQRFVDALFAFPAFLMALALVAVLGAGLTNVIVAVGASTVPPMIRLVRSGVLSVKSEDYIENARSVGCSSSRIIIRHILPNTLGPIIVQATVYIGATIIAAAGLGFLGLGVQPPAAEWGAMLGEGRDYIFTAPHVLTVPGLFIFVTVLAFNYVGDGLRDALDPKTTKQ</sequence>
<reference evidence="9 10" key="1">
    <citation type="submission" date="2018-11" db="EMBL/GenBank/DDBJ databases">
        <title>Pseudaminobacter arsenicus sp. nov., an arsenic-resistant bacterium isolated from arsenic-rich aquifers.</title>
        <authorList>
            <person name="Mu Y."/>
        </authorList>
    </citation>
    <scope>NUCLEOTIDE SEQUENCE [LARGE SCALE GENOMIC DNA]</scope>
    <source>
        <strain evidence="9 10">CB3</strain>
    </source>
</reference>
<dbReference type="OrthoDB" id="9766870at2"/>
<keyword evidence="10" id="KW-1185">Reference proteome</keyword>
<evidence type="ECO:0000259" key="8">
    <source>
        <dbReference type="PROSITE" id="PS50928"/>
    </source>
</evidence>
<evidence type="ECO:0000256" key="7">
    <source>
        <dbReference type="RuleBase" id="RU363032"/>
    </source>
</evidence>
<comment type="subcellular location">
    <subcellularLocation>
        <location evidence="1 7">Cell membrane</location>
        <topology evidence="1 7">Multi-pass membrane protein</topology>
    </subcellularLocation>
</comment>
<evidence type="ECO:0000256" key="1">
    <source>
        <dbReference type="ARBA" id="ARBA00004651"/>
    </source>
</evidence>
<evidence type="ECO:0000256" key="2">
    <source>
        <dbReference type="ARBA" id="ARBA00022448"/>
    </source>
</evidence>
<keyword evidence="5 7" id="KW-1133">Transmembrane helix</keyword>
<dbReference type="RefSeq" id="WP_128628633.1">
    <property type="nucleotide sequence ID" value="NZ_RKST01000038.1"/>
</dbReference>